<dbReference type="STRING" id="1405.B7492_12560"/>
<keyword evidence="27" id="KW-1185">Reference proteome</keyword>
<evidence type="ECO:0000256" key="12">
    <source>
        <dbReference type="ARBA" id="ARBA00022960"/>
    </source>
</evidence>
<dbReference type="Proteomes" id="UP000264294">
    <property type="component" value="Unassembled WGS sequence"/>
</dbReference>
<evidence type="ECO:0000256" key="2">
    <source>
        <dbReference type="ARBA" id="ARBA00004752"/>
    </source>
</evidence>
<evidence type="ECO:0000256" key="9">
    <source>
        <dbReference type="ARBA" id="ARBA00022676"/>
    </source>
</evidence>
<dbReference type="NCBIfam" id="TIGR02074">
    <property type="entry name" value="PBP_1a_fam"/>
    <property type="match status" value="1"/>
</dbReference>
<evidence type="ECO:0000256" key="14">
    <source>
        <dbReference type="ARBA" id="ARBA00023268"/>
    </source>
</evidence>
<evidence type="ECO:0000256" key="5">
    <source>
        <dbReference type="ARBA" id="ARBA00012448"/>
    </source>
</evidence>
<dbReference type="Pfam" id="PF00905">
    <property type="entry name" value="Transpeptidase"/>
    <property type="match status" value="1"/>
</dbReference>
<dbReference type="GO" id="GO:0008955">
    <property type="term" value="F:peptidoglycan glycosyltransferase activity"/>
    <property type="evidence" value="ECO:0007669"/>
    <property type="project" value="UniProtKB-EC"/>
</dbReference>
<feature type="domain" description="Penicillin-binding protein transpeptidase" evidence="22">
    <location>
        <begin position="351"/>
        <end position="636"/>
    </location>
</feature>
<comment type="catalytic activity">
    <reaction evidence="16">
        <text>Preferential cleavage: (Ac)2-L-Lys-D-Ala-|-D-Ala. Also transpeptidation of peptidyl-alanyl moieties that are N-acyl substituents of D-alanine.</text>
        <dbReference type="EC" id="3.4.16.4"/>
    </reaction>
</comment>
<dbReference type="InterPro" id="IPR023346">
    <property type="entry name" value="Lysozyme-like_dom_sf"/>
</dbReference>
<feature type="compositionally biased region" description="Low complexity" evidence="20">
    <location>
        <begin position="683"/>
        <end position="693"/>
    </location>
</feature>
<evidence type="ECO:0000313" key="27">
    <source>
        <dbReference type="Proteomes" id="UP000264294"/>
    </source>
</evidence>
<keyword evidence="14" id="KW-0511">Multifunctional enzyme</keyword>
<feature type="transmembrane region" description="Helical" evidence="21">
    <location>
        <begin position="37"/>
        <end position="60"/>
    </location>
</feature>
<keyword evidence="21" id="KW-0812">Transmembrane</keyword>
<keyword evidence="15" id="KW-0961">Cell wall biogenesis/degradation</keyword>
<dbReference type="PATRIC" id="fig|1405.8.peg.4937"/>
<dbReference type="Proteomes" id="UP000029389">
    <property type="component" value="Unassembled WGS sequence"/>
</dbReference>
<evidence type="ECO:0000256" key="16">
    <source>
        <dbReference type="ARBA" id="ARBA00034000"/>
    </source>
</evidence>
<dbReference type="GO" id="GO:0009002">
    <property type="term" value="F:serine-type D-Ala-D-Ala carboxypeptidase activity"/>
    <property type="evidence" value="ECO:0007669"/>
    <property type="project" value="UniProtKB-EC"/>
</dbReference>
<evidence type="ECO:0000256" key="11">
    <source>
        <dbReference type="ARBA" id="ARBA00022801"/>
    </source>
</evidence>
<dbReference type="Gene3D" id="3.40.710.10">
    <property type="entry name" value="DD-peptidase/beta-lactamase superfamily"/>
    <property type="match status" value="1"/>
</dbReference>
<evidence type="ECO:0000256" key="21">
    <source>
        <dbReference type="SAM" id="Phobius"/>
    </source>
</evidence>
<evidence type="ECO:0000256" key="17">
    <source>
        <dbReference type="ARBA" id="ARBA00044770"/>
    </source>
</evidence>
<evidence type="ECO:0000256" key="4">
    <source>
        <dbReference type="ARBA" id="ARBA00007739"/>
    </source>
</evidence>
<evidence type="ECO:0000256" key="3">
    <source>
        <dbReference type="ARBA" id="ARBA00007090"/>
    </source>
</evidence>
<dbReference type="PANTHER" id="PTHR32282">
    <property type="entry name" value="BINDING PROTEIN TRANSPEPTIDASE, PUTATIVE-RELATED"/>
    <property type="match status" value="1"/>
</dbReference>
<feature type="compositionally biased region" description="Basic and acidic residues" evidence="20">
    <location>
        <begin position="1"/>
        <end position="13"/>
    </location>
</feature>
<evidence type="ECO:0000256" key="15">
    <source>
        <dbReference type="ARBA" id="ARBA00023316"/>
    </source>
</evidence>
<keyword evidence="21" id="KW-1133">Transmembrane helix</keyword>
<dbReference type="AlphaFoldDB" id="A0A090YXV9"/>
<accession>A0A090YXV9</accession>
<evidence type="ECO:0000256" key="10">
    <source>
        <dbReference type="ARBA" id="ARBA00022679"/>
    </source>
</evidence>
<feature type="compositionally biased region" description="Basic and acidic residues" evidence="20">
    <location>
        <begin position="657"/>
        <end position="668"/>
    </location>
</feature>
<evidence type="ECO:0000256" key="7">
    <source>
        <dbReference type="ARBA" id="ARBA00022645"/>
    </source>
</evidence>
<dbReference type="GO" id="GO:0008360">
    <property type="term" value="P:regulation of cell shape"/>
    <property type="evidence" value="ECO:0007669"/>
    <property type="project" value="UniProtKB-KW"/>
</dbReference>
<feature type="region of interest" description="Disordered" evidence="20">
    <location>
        <begin position="642"/>
        <end position="815"/>
    </location>
</feature>
<comment type="catalytic activity">
    <reaction evidence="18">
        <text>[GlcNAc-(1-&gt;4)-Mur2Ac(oyl-L-Ala-gamma-D-Glu-L-Lys-D-Ala-D-Ala)](n)-di-trans,octa-cis-undecaprenyl diphosphate + beta-D-GlcNAc-(1-&gt;4)-Mur2Ac(oyl-L-Ala-gamma-D-Glu-L-Lys-D-Ala-D-Ala)-di-trans,octa-cis-undecaprenyl diphosphate = [GlcNAc-(1-&gt;4)-Mur2Ac(oyl-L-Ala-gamma-D-Glu-L-Lys-D-Ala-D-Ala)](n+1)-di-trans,octa-cis-undecaprenyl diphosphate + di-trans,octa-cis-undecaprenyl diphosphate + H(+)</text>
        <dbReference type="Rhea" id="RHEA:23708"/>
        <dbReference type="Rhea" id="RHEA-COMP:9602"/>
        <dbReference type="Rhea" id="RHEA-COMP:9603"/>
        <dbReference type="ChEBI" id="CHEBI:15378"/>
        <dbReference type="ChEBI" id="CHEBI:58405"/>
        <dbReference type="ChEBI" id="CHEBI:60033"/>
        <dbReference type="ChEBI" id="CHEBI:78435"/>
        <dbReference type="EC" id="2.4.99.28"/>
    </reaction>
</comment>
<dbReference type="EMBL" id="JMQC01000008">
    <property type="protein sequence ID" value="KFN03809.1"/>
    <property type="molecule type" value="Genomic_DNA"/>
</dbReference>
<keyword evidence="9" id="KW-0328">Glycosyltransferase</keyword>
<comment type="function">
    <text evidence="1">Cell wall formation.</text>
</comment>
<keyword evidence="10" id="KW-0808">Transferase</keyword>
<dbReference type="SUPFAM" id="SSF56601">
    <property type="entry name" value="beta-lactamase/transpeptidase-like"/>
    <property type="match status" value="1"/>
</dbReference>
<comment type="pathway">
    <text evidence="19">Glycan biosynthesis.</text>
</comment>
<feature type="compositionally biased region" description="Low complexity" evidence="20">
    <location>
        <begin position="729"/>
        <end position="754"/>
    </location>
</feature>
<feature type="region of interest" description="Disordered" evidence="20">
    <location>
        <begin position="1"/>
        <end position="27"/>
    </location>
</feature>
<evidence type="ECO:0000313" key="24">
    <source>
        <dbReference type="EMBL" id="KFN03809.1"/>
    </source>
</evidence>
<gene>
    <name evidence="25" type="ORF">D0U04_07290</name>
    <name evidence="24" type="ORF">DJ93_4794</name>
</gene>
<dbReference type="GO" id="GO:0009252">
    <property type="term" value="P:peptidoglycan biosynthetic process"/>
    <property type="evidence" value="ECO:0007669"/>
    <property type="project" value="UniProtKB-KW"/>
</dbReference>
<proteinExistence type="inferred from homology"/>
<evidence type="ECO:0000259" key="22">
    <source>
        <dbReference type="Pfam" id="PF00905"/>
    </source>
</evidence>
<name>A0A090YXV9_9BACI</name>
<evidence type="ECO:0000259" key="23">
    <source>
        <dbReference type="Pfam" id="PF00912"/>
    </source>
</evidence>
<keyword evidence="11" id="KW-0378">Hydrolase</keyword>
<dbReference type="EC" id="3.4.16.4" evidence="5"/>
<keyword evidence="21" id="KW-0472">Membrane</keyword>
<comment type="caution">
    <text evidence="24">The sequence shown here is derived from an EMBL/GenBank/DDBJ whole genome shotgun (WGS) entry which is preliminary data.</text>
</comment>
<dbReference type="EMBL" id="QVOD01000006">
    <property type="protein sequence ID" value="RFT67574.1"/>
    <property type="molecule type" value="Genomic_DNA"/>
</dbReference>
<reference evidence="25 27" key="2">
    <citation type="submission" date="2018-08" db="EMBL/GenBank/DDBJ databases">
        <title>Bacillus clarus sp. nov. strain PS00077A.</title>
        <authorList>
            <person name="Mendez Acevedo M."/>
            <person name="Carroll L."/>
            <person name="Mukherjee M."/>
            <person name="Wiedmann M."/>
            <person name="Kovac J."/>
        </authorList>
    </citation>
    <scope>NUCLEOTIDE SEQUENCE [LARGE SCALE GENOMIC DNA]</scope>
    <source>
        <strain evidence="25 27">PS00077A</strain>
    </source>
</reference>
<evidence type="ECO:0000256" key="20">
    <source>
        <dbReference type="SAM" id="MobiDB-lite"/>
    </source>
</evidence>
<dbReference type="GO" id="GO:0006508">
    <property type="term" value="P:proteolysis"/>
    <property type="evidence" value="ECO:0007669"/>
    <property type="project" value="UniProtKB-KW"/>
</dbReference>
<comment type="pathway">
    <text evidence="2">Cell wall biogenesis; peptidoglycan biosynthesis.</text>
</comment>
<dbReference type="GO" id="GO:0071555">
    <property type="term" value="P:cell wall organization"/>
    <property type="evidence" value="ECO:0007669"/>
    <property type="project" value="UniProtKB-KW"/>
</dbReference>
<keyword evidence="12" id="KW-0133">Cell shape</keyword>
<dbReference type="FunFam" id="3.40.710.10:FF:000020">
    <property type="entry name" value="Penicillin-binding protein 1A"/>
    <property type="match status" value="1"/>
</dbReference>
<keyword evidence="8" id="KW-0645">Protease</keyword>
<evidence type="ECO:0000256" key="19">
    <source>
        <dbReference type="ARBA" id="ARBA00060592"/>
    </source>
</evidence>
<dbReference type="FunFam" id="1.10.3810.10:FF:000001">
    <property type="entry name" value="Penicillin-binding protein 1A"/>
    <property type="match status" value="1"/>
</dbReference>
<feature type="compositionally biased region" description="Basic and acidic residues" evidence="20">
    <location>
        <begin position="713"/>
        <end position="723"/>
    </location>
</feature>
<feature type="domain" description="Glycosyl transferase family 51" evidence="23">
    <location>
        <begin position="85"/>
        <end position="260"/>
    </location>
</feature>
<evidence type="ECO:0000256" key="6">
    <source>
        <dbReference type="ARBA" id="ARBA00018638"/>
    </source>
</evidence>
<dbReference type="Gene3D" id="1.10.3810.10">
    <property type="entry name" value="Biosynthetic peptidoglycan transglycosylase-like"/>
    <property type="match status" value="1"/>
</dbReference>
<evidence type="ECO:0000256" key="8">
    <source>
        <dbReference type="ARBA" id="ARBA00022670"/>
    </source>
</evidence>
<dbReference type="EC" id="2.4.99.28" evidence="17"/>
<dbReference type="GO" id="GO:0008658">
    <property type="term" value="F:penicillin binding"/>
    <property type="evidence" value="ECO:0007669"/>
    <property type="project" value="InterPro"/>
</dbReference>
<organism evidence="24 26">
    <name type="scientific">Bacillus clarus</name>
    <dbReference type="NCBI Taxonomy" id="2338372"/>
    <lineage>
        <taxon>Bacteria</taxon>
        <taxon>Bacillati</taxon>
        <taxon>Bacillota</taxon>
        <taxon>Bacilli</taxon>
        <taxon>Bacillales</taxon>
        <taxon>Bacillaceae</taxon>
        <taxon>Bacillus</taxon>
        <taxon>Bacillus cereus group</taxon>
    </lineage>
</organism>
<keyword evidence="7" id="KW-0121">Carboxypeptidase</keyword>
<dbReference type="InterPro" id="IPR001460">
    <property type="entry name" value="PCN-bd_Tpept"/>
</dbReference>
<reference evidence="24 26" key="1">
    <citation type="submission" date="2014-04" db="EMBL/GenBank/DDBJ databases">
        <authorList>
            <person name="Bishop-Lilly K.A."/>
            <person name="Broomall S.M."/>
            <person name="Chain P.S."/>
            <person name="Chertkov O."/>
            <person name="Coyne S.R."/>
            <person name="Daligault H.E."/>
            <person name="Davenport K.W."/>
            <person name="Erkkila T."/>
            <person name="Frey K.G."/>
            <person name="Gibbons H.S."/>
            <person name="Gu W."/>
            <person name="Jaissle J."/>
            <person name="Johnson S.L."/>
            <person name="Koroleva G.I."/>
            <person name="Ladner J.T."/>
            <person name="Lo C.-C."/>
            <person name="Minogue T.D."/>
            <person name="Munk C."/>
            <person name="Palacios G.F."/>
            <person name="Redden C.L."/>
            <person name="Rosenzweig C.N."/>
            <person name="Scholz M.B."/>
            <person name="Teshima H."/>
            <person name="Xu Y."/>
        </authorList>
    </citation>
    <scope>NUCLEOTIDE SEQUENCE [LARGE SCALE GENOMIC DNA]</scope>
    <source>
        <strain evidence="24 26">BHP</strain>
    </source>
</reference>
<evidence type="ECO:0000256" key="18">
    <source>
        <dbReference type="ARBA" id="ARBA00049902"/>
    </source>
</evidence>
<dbReference type="Pfam" id="PF00912">
    <property type="entry name" value="Transgly"/>
    <property type="match status" value="1"/>
</dbReference>
<keyword evidence="13" id="KW-0573">Peptidoglycan synthesis</keyword>
<comment type="similarity">
    <text evidence="4">In the N-terminal section; belongs to the glycosyltransferase 51 family.</text>
</comment>
<evidence type="ECO:0000256" key="1">
    <source>
        <dbReference type="ARBA" id="ARBA00003921"/>
    </source>
</evidence>
<dbReference type="InterPro" id="IPR050396">
    <property type="entry name" value="Glycosyltr_51/Transpeptidase"/>
</dbReference>
<dbReference type="InterPro" id="IPR036950">
    <property type="entry name" value="PBP_transglycosylase"/>
</dbReference>
<protein>
    <recommendedName>
        <fullName evidence="6">Penicillin-binding protein 1A</fullName>
        <ecNumber evidence="17">2.4.99.28</ecNumber>
        <ecNumber evidence="5">3.4.16.4</ecNumber>
    </recommendedName>
</protein>
<sequence length="815" mass="89590">MSEKYRSREERRQIQKKQQPASEKQKTKGKTSFFRKFLIGCLILGIVGLIGGVATFFVMIKDAPKLEKAKLVNPLSSKIYDKDKNLIYEYGKEKRTNITYDEIPKLVENAFLATEDARFYEHSGVDFKGTARAVLVSLKGDYGSQGGSTITQQVIKNYFLSMDKTPKRKVQEVYLAYKLEQQYSKHEILEMYLNKINLGNRSYGIATAAKNYYNKELKDLTLPEVAMLAGLPKAPNNYDPTKPQNVERATERRNVVLHLMNRHGYISKAQMEEASKVPVTEGLQEPAEIKEMPYPVFMDAVVKEVEKELPDANIGSDGLSIYTTLDPEAQKLADNLLNTNIIDYPNEKFQGAFTFMDTKTGEVRAIGSGRGENKAVFKGHNMAIELDRAAGSTMKPIFDYAPAIEYLKWATYHQLDDSPYKYSAGQEVRNADRNYVGAITMRDALKMSRNIPAIKTANEVGLSKAKGFAEGLGITFGKEVPESTAIGTNEVSPTEIAGAYAAFGNDGKYTKPHFVKKVVYPDGKSKSFEAKSKRVMEDSTAYMITDMLRSVVNSGTGTAANVSSLDVAGKTGTTNYSSEQLAKYKIPESATRDSWFAGYTPQYTMAVWTGYMKDGKDDYISGKNTKIAQQIFKEMMSQFGTDKSRFKMPSSVVQEGSELRIKGEKRDSSPNASTSNSNEKPKNNNQNNQNKQQEQQKTEEEKKQQEQQQQEQKQNEENKKNEQNQDNATNNGNGQGNTTSPGNGNGQGNSTPPSSGGGNENPTPPSTGGGQPTPPSNGAGNGNPTPPSTGGGQPTSPPTTGGGTVEAPANQNGGQ</sequence>
<feature type="compositionally biased region" description="Basic and acidic residues" evidence="20">
    <location>
        <begin position="694"/>
        <end position="705"/>
    </location>
</feature>
<dbReference type="InterPro" id="IPR012338">
    <property type="entry name" value="Beta-lactam/transpept-like"/>
</dbReference>
<evidence type="ECO:0000313" key="25">
    <source>
        <dbReference type="EMBL" id="RFT67574.1"/>
    </source>
</evidence>
<dbReference type="GO" id="GO:0030288">
    <property type="term" value="C:outer membrane-bounded periplasmic space"/>
    <property type="evidence" value="ECO:0007669"/>
    <property type="project" value="TreeGrafter"/>
</dbReference>
<evidence type="ECO:0000313" key="26">
    <source>
        <dbReference type="Proteomes" id="UP000029389"/>
    </source>
</evidence>
<dbReference type="SUPFAM" id="SSF53955">
    <property type="entry name" value="Lysozyme-like"/>
    <property type="match status" value="1"/>
</dbReference>
<dbReference type="InterPro" id="IPR001264">
    <property type="entry name" value="Glyco_trans_51"/>
</dbReference>
<dbReference type="RefSeq" id="WP_042983627.1">
    <property type="nucleotide sequence ID" value="NZ_JMQC01000008.1"/>
</dbReference>
<comment type="similarity">
    <text evidence="3">In the C-terminal section; belongs to the transpeptidase family.</text>
</comment>
<evidence type="ECO:0000256" key="13">
    <source>
        <dbReference type="ARBA" id="ARBA00022984"/>
    </source>
</evidence>
<dbReference type="PANTHER" id="PTHR32282:SF29">
    <property type="entry name" value="PENICILLIN-BINDING PROTEIN 1A"/>
    <property type="match status" value="1"/>
</dbReference>